<dbReference type="PANTHER" id="PTHR10466:SF0">
    <property type="entry name" value="PHOSPHOMANNOMUTASE"/>
    <property type="match status" value="1"/>
</dbReference>
<accession>A0ABS3STH1</accession>
<keyword evidence="6" id="KW-0963">Cytoplasm</keyword>
<evidence type="ECO:0000256" key="6">
    <source>
        <dbReference type="ARBA" id="ARBA00022490"/>
    </source>
</evidence>
<evidence type="ECO:0000256" key="9">
    <source>
        <dbReference type="ARBA" id="ARBA00023235"/>
    </source>
</evidence>
<keyword evidence="8" id="KW-0460">Magnesium</keyword>
<dbReference type="Proteomes" id="UP000681315">
    <property type="component" value="Unassembled WGS sequence"/>
</dbReference>
<dbReference type="RefSeq" id="WP_208234131.1">
    <property type="nucleotide sequence ID" value="NZ_JAGEVG010000013.1"/>
</dbReference>
<comment type="caution">
    <text evidence="10">The sequence shown here is derived from an EMBL/GenBank/DDBJ whole genome shotgun (WGS) entry which is preliminary data.</text>
</comment>
<reference evidence="10 11" key="1">
    <citation type="submission" date="2021-03" db="EMBL/GenBank/DDBJ databases">
        <title>Gelidibacter sp. nov., isolated from costal sediment.</title>
        <authorList>
            <person name="Lun K.-Y."/>
        </authorList>
    </citation>
    <scope>NUCLEOTIDE SEQUENCE [LARGE SCALE GENOMIC DNA]</scope>
    <source>
        <strain evidence="10 11">DF109</strain>
    </source>
</reference>
<dbReference type="SUPFAM" id="SSF56784">
    <property type="entry name" value="HAD-like"/>
    <property type="match status" value="1"/>
</dbReference>
<proteinExistence type="inferred from homology"/>
<keyword evidence="7" id="KW-0479">Metal-binding</keyword>
<gene>
    <name evidence="10" type="ORF">J4051_12085</name>
</gene>
<evidence type="ECO:0000256" key="8">
    <source>
        <dbReference type="ARBA" id="ARBA00022842"/>
    </source>
</evidence>
<dbReference type="EC" id="5.4.2.8" evidence="5"/>
<evidence type="ECO:0000256" key="1">
    <source>
        <dbReference type="ARBA" id="ARBA00004496"/>
    </source>
</evidence>
<dbReference type="SFLD" id="SFLDG01140">
    <property type="entry name" value="C2.B:_Phosphomannomutase_and_P"/>
    <property type="match status" value="1"/>
</dbReference>
<dbReference type="InterPro" id="IPR005002">
    <property type="entry name" value="PMM"/>
</dbReference>
<dbReference type="EMBL" id="JAGEVG010000013">
    <property type="protein sequence ID" value="MBO3099013.1"/>
    <property type="molecule type" value="Genomic_DNA"/>
</dbReference>
<evidence type="ECO:0000256" key="4">
    <source>
        <dbReference type="ARBA" id="ARBA00011738"/>
    </source>
</evidence>
<dbReference type="SFLD" id="SFLDS00003">
    <property type="entry name" value="Haloacid_Dehalogenase"/>
    <property type="match status" value="1"/>
</dbReference>
<keyword evidence="9" id="KW-0413">Isomerase</keyword>
<dbReference type="Gene3D" id="3.30.1240.20">
    <property type="match status" value="1"/>
</dbReference>
<dbReference type="InterPro" id="IPR036412">
    <property type="entry name" value="HAD-like_sf"/>
</dbReference>
<dbReference type="SFLD" id="SFLDG01143">
    <property type="entry name" value="C2.B.3:_Phosphomannomutase_Lik"/>
    <property type="match status" value="1"/>
</dbReference>
<comment type="subcellular location">
    <subcellularLocation>
        <location evidence="1">Cytoplasm</location>
    </subcellularLocation>
</comment>
<dbReference type="Gene3D" id="3.40.50.1000">
    <property type="entry name" value="HAD superfamily/HAD-like"/>
    <property type="match status" value="1"/>
</dbReference>
<evidence type="ECO:0000256" key="3">
    <source>
        <dbReference type="ARBA" id="ARBA00009736"/>
    </source>
</evidence>
<evidence type="ECO:0000256" key="5">
    <source>
        <dbReference type="ARBA" id="ARBA00012730"/>
    </source>
</evidence>
<dbReference type="Pfam" id="PF03332">
    <property type="entry name" value="PMM"/>
    <property type="match status" value="1"/>
</dbReference>
<evidence type="ECO:0000256" key="7">
    <source>
        <dbReference type="ARBA" id="ARBA00022723"/>
    </source>
</evidence>
<protein>
    <recommendedName>
        <fullName evidence="5">phosphomannomutase</fullName>
        <ecNumber evidence="5">5.4.2.8</ecNumber>
    </recommendedName>
</protein>
<dbReference type="GO" id="GO:0016787">
    <property type="term" value="F:hydrolase activity"/>
    <property type="evidence" value="ECO:0007669"/>
    <property type="project" value="UniProtKB-KW"/>
</dbReference>
<dbReference type="InterPro" id="IPR043169">
    <property type="entry name" value="PMM_cap"/>
</dbReference>
<keyword evidence="11" id="KW-1185">Reference proteome</keyword>
<dbReference type="InterPro" id="IPR023214">
    <property type="entry name" value="HAD_sf"/>
</dbReference>
<name>A0ABS3STH1_9FLAO</name>
<comment type="subunit">
    <text evidence="4">Homodimer.</text>
</comment>
<dbReference type="PANTHER" id="PTHR10466">
    <property type="entry name" value="PHOSPHOMANNOMUTASE"/>
    <property type="match status" value="1"/>
</dbReference>
<dbReference type="NCBIfam" id="TIGR01484">
    <property type="entry name" value="HAD-SF-IIB"/>
    <property type="match status" value="1"/>
</dbReference>
<sequence length="259" mass="29062">MKNLIIFDLDGTLAKSKSPIDQEMSELLKSLLHVAHVAIISGGDWPQFEKQVLDHLPKNTLLKKLAILPTCGTKFYQYKEDWKKLYAENFTDQERKHILDSLHTALEASDLDINKTWGAQIEDRGSQITFSALGQQAPLEEKKGWDPDFKKRKKVVNLLKKPLKGFSIGMGGTTSIDIVKPGIDKAYGIHKLEEILGFGIPEMLFIGDALFEGGNDYPARKTGVDCIQVRDAEETKSIIQTIIMCTKDPKKKVNSYDAI</sequence>
<keyword evidence="10" id="KW-0378">Hydrolase</keyword>
<evidence type="ECO:0000256" key="2">
    <source>
        <dbReference type="ARBA" id="ARBA00004699"/>
    </source>
</evidence>
<dbReference type="InterPro" id="IPR006379">
    <property type="entry name" value="HAD-SF_hydro_IIB"/>
</dbReference>
<comment type="similarity">
    <text evidence="3">Belongs to the eukaryotic PMM family.</text>
</comment>
<comment type="pathway">
    <text evidence="2">Nucleotide-sugar biosynthesis; GDP-alpha-D-mannose biosynthesis; alpha-D-mannose 1-phosphate from D-fructose 6-phosphate: step 2/2.</text>
</comment>
<evidence type="ECO:0000313" key="10">
    <source>
        <dbReference type="EMBL" id="MBO3099013.1"/>
    </source>
</evidence>
<organism evidence="10 11">
    <name type="scientific">Gelidibacter pelagius</name>
    <dbReference type="NCBI Taxonomy" id="2819985"/>
    <lineage>
        <taxon>Bacteria</taxon>
        <taxon>Pseudomonadati</taxon>
        <taxon>Bacteroidota</taxon>
        <taxon>Flavobacteriia</taxon>
        <taxon>Flavobacteriales</taxon>
        <taxon>Flavobacteriaceae</taxon>
        <taxon>Gelidibacter</taxon>
    </lineage>
</organism>
<evidence type="ECO:0000313" key="11">
    <source>
        <dbReference type="Proteomes" id="UP000681315"/>
    </source>
</evidence>